<dbReference type="Proteomes" id="UP000030153">
    <property type="component" value="Unassembled WGS sequence"/>
</dbReference>
<keyword evidence="4 9" id="KW-0963">Cytoplasm</keyword>
<sequence length="432" mass="47005">MDQMEIQPRPHTLNGTIHVPGDKSISHRAIMLGSLAEGRTTVKRFLTGEDCLTTIQVFQSMGIHIEQNGDEVKIEGKGLHGLSESVTPLNLGNSGTTTRLLLGILAGTSNHYTLFGDQSLSKRPMNRVVDPLREMGAFIDGREHGNLLPLSIRGQSLKPIHYRLPVNSAQVKSAILLAGLFADGTTTIMEPVKTRDHTERMLQAFDVNVKREEDLIHISGGQTLTGVDIEVPGDISSAAFFMCAAALKENSEITLKDVGLNPTRTGIIDVLKDMGVSMTVNTTRHIGDEPVGDITVKGGAMNGTTLSGDLIPRLIDELPIIALVASRAEGKTIIKDAEELRYKETDRIQAVVDTLKQMGVEVEATRDGMIIEGSTNPLKGGTYSSYHDHRIGMMVAVASVICEEKIMLDHPSCISISYPSFFDHLDALYTQR</sequence>
<feature type="binding site" evidence="9">
    <location>
        <position position="23"/>
    </location>
    <ligand>
        <name>phosphoenolpyruvate</name>
        <dbReference type="ChEBI" id="CHEBI:58702"/>
    </ligand>
</feature>
<feature type="domain" description="Enolpyruvate transferase" evidence="10">
    <location>
        <begin position="10"/>
        <end position="425"/>
    </location>
</feature>
<dbReference type="InterPro" id="IPR023193">
    <property type="entry name" value="EPSP_synthase_CS"/>
</dbReference>
<accession>A0A0A2VHM9</accession>
<comment type="caution">
    <text evidence="11">The sequence shown here is derived from an EMBL/GenBank/DDBJ whole genome shotgun (WGS) entry which is preliminary data.</text>
</comment>
<evidence type="ECO:0000313" key="12">
    <source>
        <dbReference type="Proteomes" id="UP000030153"/>
    </source>
</evidence>
<feature type="binding site" evidence="9">
    <location>
        <position position="170"/>
    </location>
    <ligand>
        <name>3-phosphoshikimate</name>
        <dbReference type="ChEBI" id="CHEBI:145989"/>
    </ligand>
</feature>
<dbReference type="GO" id="GO:0008652">
    <property type="term" value="P:amino acid biosynthetic process"/>
    <property type="evidence" value="ECO:0007669"/>
    <property type="project" value="UniProtKB-KW"/>
</dbReference>
<evidence type="ECO:0000256" key="7">
    <source>
        <dbReference type="ARBA" id="ARBA00023141"/>
    </source>
</evidence>
<keyword evidence="6 9" id="KW-0808">Transferase</keyword>
<gene>
    <name evidence="9" type="primary">aroA</name>
    <name evidence="11" type="ORF">N780_12495</name>
</gene>
<comment type="function">
    <text evidence="1 9">Catalyzes the transfer of the enolpyruvyl moiety of phosphoenolpyruvate (PEP) to the 5-hydroxyl of shikimate-3-phosphate (S3P) to produce enolpyruvyl shikimate-3-phosphate and inorganic phosphate.</text>
</comment>
<dbReference type="SUPFAM" id="SSF55205">
    <property type="entry name" value="EPT/RTPC-like"/>
    <property type="match status" value="1"/>
</dbReference>
<feature type="binding site" evidence="9">
    <location>
        <position position="390"/>
    </location>
    <ligand>
        <name>phosphoenolpyruvate</name>
        <dbReference type="ChEBI" id="CHEBI:58702"/>
    </ligand>
</feature>
<evidence type="ECO:0000256" key="3">
    <source>
        <dbReference type="ARBA" id="ARBA00009948"/>
    </source>
</evidence>
<feature type="binding site" evidence="9">
    <location>
        <position position="170"/>
    </location>
    <ligand>
        <name>phosphoenolpyruvate</name>
        <dbReference type="ChEBI" id="CHEBI:58702"/>
    </ligand>
</feature>
<dbReference type="GO" id="GO:0003866">
    <property type="term" value="F:3-phosphoshikimate 1-carboxyvinyltransferase activity"/>
    <property type="evidence" value="ECO:0007669"/>
    <property type="project" value="UniProtKB-UniRule"/>
</dbReference>
<feature type="active site" description="Proton acceptor" evidence="9">
    <location>
        <position position="316"/>
    </location>
</feature>
<evidence type="ECO:0000259" key="10">
    <source>
        <dbReference type="Pfam" id="PF00275"/>
    </source>
</evidence>
<feature type="binding site" evidence="9">
    <location>
        <position position="123"/>
    </location>
    <ligand>
        <name>phosphoenolpyruvate</name>
        <dbReference type="ChEBI" id="CHEBI:58702"/>
    </ligand>
</feature>
<proteinExistence type="inferred from homology"/>
<dbReference type="UniPathway" id="UPA00053">
    <property type="reaction ID" value="UER00089"/>
</dbReference>
<evidence type="ECO:0000256" key="5">
    <source>
        <dbReference type="ARBA" id="ARBA00022605"/>
    </source>
</evidence>
<feature type="binding site" evidence="9">
    <location>
        <position position="24"/>
    </location>
    <ligand>
        <name>3-phosphoshikimate</name>
        <dbReference type="ChEBI" id="CHEBI:145989"/>
    </ligand>
</feature>
<feature type="binding site" evidence="9">
    <location>
        <position position="95"/>
    </location>
    <ligand>
        <name>phosphoenolpyruvate</name>
        <dbReference type="ChEBI" id="CHEBI:58702"/>
    </ligand>
</feature>
<comment type="subunit">
    <text evidence="9">Monomer.</text>
</comment>
<dbReference type="Gene3D" id="3.65.10.10">
    <property type="entry name" value="Enolpyruvate transferase domain"/>
    <property type="match status" value="2"/>
</dbReference>
<dbReference type="HAMAP" id="MF_00210">
    <property type="entry name" value="EPSP_synth"/>
    <property type="match status" value="1"/>
</dbReference>
<reference evidence="11 12" key="1">
    <citation type="submission" date="2013-08" db="EMBL/GenBank/DDBJ databases">
        <title>Genome of Pontibacillus chungwhensis.</title>
        <authorList>
            <person name="Wang Q."/>
            <person name="Wang G."/>
        </authorList>
    </citation>
    <scope>NUCLEOTIDE SEQUENCE [LARGE SCALE GENOMIC DNA]</scope>
    <source>
        <strain evidence="11 12">BH030062</strain>
    </source>
</reference>
<dbReference type="InterPro" id="IPR036968">
    <property type="entry name" value="Enolpyruvate_Tfrase_sf"/>
</dbReference>
<dbReference type="PANTHER" id="PTHR21090">
    <property type="entry name" value="AROM/DEHYDROQUINATE SYNTHASE"/>
    <property type="match status" value="1"/>
</dbReference>
<dbReference type="Pfam" id="PF00275">
    <property type="entry name" value="EPSP_synthase"/>
    <property type="match status" value="1"/>
</dbReference>
<dbReference type="STRING" id="1385513.N780_12495"/>
<dbReference type="GO" id="GO:0009073">
    <property type="term" value="P:aromatic amino acid family biosynthetic process"/>
    <property type="evidence" value="ECO:0007669"/>
    <property type="project" value="UniProtKB-KW"/>
</dbReference>
<keyword evidence="7 9" id="KW-0057">Aromatic amino acid biosynthesis</keyword>
<dbReference type="EC" id="2.5.1.19" evidence="9"/>
<keyword evidence="5 9" id="KW-0028">Amino-acid biosynthesis</keyword>
<feature type="binding site" evidence="9">
    <location>
        <position position="343"/>
    </location>
    <ligand>
        <name>3-phosphoshikimate</name>
        <dbReference type="ChEBI" id="CHEBI:145989"/>
    </ligand>
</feature>
<protein>
    <recommendedName>
        <fullName evidence="9">3-phosphoshikimate 1-carboxyvinyltransferase</fullName>
        <ecNumber evidence="9">2.5.1.19</ecNumber>
    </recommendedName>
    <alternativeName>
        <fullName evidence="9">5-enolpyruvylshikimate-3-phosphate synthase</fullName>
        <shortName evidence="9">EPSP synthase</shortName>
        <shortName evidence="9">EPSPS</shortName>
    </alternativeName>
</protein>
<dbReference type="PROSITE" id="PS00104">
    <property type="entry name" value="EPSP_SYNTHASE_1"/>
    <property type="match status" value="1"/>
</dbReference>
<dbReference type="CDD" id="cd01556">
    <property type="entry name" value="EPSP_synthase"/>
    <property type="match status" value="1"/>
</dbReference>
<dbReference type="NCBIfam" id="TIGR01356">
    <property type="entry name" value="aroA"/>
    <property type="match status" value="1"/>
</dbReference>
<evidence type="ECO:0000256" key="1">
    <source>
        <dbReference type="ARBA" id="ARBA00002174"/>
    </source>
</evidence>
<dbReference type="FunFam" id="3.65.10.10:FF:000005">
    <property type="entry name" value="3-phosphoshikimate 1-carboxyvinyltransferase"/>
    <property type="match status" value="1"/>
</dbReference>
<comment type="caution">
    <text evidence="9">Lacks conserved residue(s) required for the propagation of feature annotation.</text>
</comment>
<feature type="binding site" evidence="9">
    <location>
        <position position="347"/>
    </location>
    <ligand>
        <name>phosphoenolpyruvate</name>
        <dbReference type="ChEBI" id="CHEBI:58702"/>
    </ligand>
</feature>
<comment type="pathway">
    <text evidence="2 9">Metabolic intermediate biosynthesis; chorismate biosynthesis; chorismate from D-erythrose 4-phosphate and phosphoenolpyruvate: step 6/7.</text>
</comment>
<dbReference type="AlphaFoldDB" id="A0A0A2VHM9"/>
<dbReference type="InterPro" id="IPR006264">
    <property type="entry name" value="EPSP_synthase"/>
</dbReference>
<dbReference type="PANTHER" id="PTHR21090:SF5">
    <property type="entry name" value="PENTAFUNCTIONAL AROM POLYPEPTIDE"/>
    <property type="match status" value="1"/>
</dbReference>
<dbReference type="EMBL" id="AVBG01000001">
    <property type="protein sequence ID" value="KGP93125.1"/>
    <property type="molecule type" value="Genomic_DNA"/>
</dbReference>
<dbReference type="InterPro" id="IPR013792">
    <property type="entry name" value="RNA3'P_cycl/enolpyr_Trfase_a/b"/>
</dbReference>
<feature type="binding site" evidence="9">
    <location>
        <position position="28"/>
    </location>
    <ligand>
        <name>3-phosphoshikimate</name>
        <dbReference type="ChEBI" id="CHEBI:145989"/>
    </ligand>
</feature>
<evidence type="ECO:0000256" key="9">
    <source>
        <dbReference type="HAMAP-Rule" id="MF_00210"/>
    </source>
</evidence>
<feature type="binding site" evidence="9">
    <location>
        <position position="316"/>
    </location>
    <ligand>
        <name>3-phosphoshikimate</name>
        <dbReference type="ChEBI" id="CHEBI:145989"/>
    </ligand>
</feature>
<evidence type="ECO:0000256" key="6">
    <source>
        <dbReference type="ARBA" id="ARBA00022679"/>
    </source>
</evidence>
<organism evidence="11 12">
    <name type="scientific">Pontibacillus chungwhensis BH030062</name>
    <dbReference type="NCBI Taxonomy" id="1385513"/>
    <lineage>
        <taxon>Bacteria</taxon>
        <taxon>Bacillati</taxon>
        <taxon>Bacillota</taxon>
        <taxon>Bacilli</taxon>
        <taxon>Bacillales</taxon>
        <taxon>Bacillaceae</taxon>
        <taxon>Pontibacillus</taxon>
    </lineage>
</organism>
<keyword evidence="12" id="KW-1185">Reference proteome</keyword>
<comment type="catalytic activity">
    <reaction evidence="8">
        <text>3-phosphoshikimate + phosphoenolpyruvate = 5-O-(1-carboxyvinyl)-3-phosphoshikimate + phosphate</text>
        <dbReference type="Rhea" id="RHEA:21256"/>
        <dbReference type="ChEBI" id="CHEBI:43474"/>
        <dbReference type="ChEBI" id="CHEBI:57701"/>
        <dbReference type="ChEBI" id="CHEBI:58702"/>
        <dbReference type="ChEBI" id="CHEBI:145989"/>
        <dbReference type="EC" id="2.5.1.19"/>
    </reaction>
    <physiologicalReaction direction="left-to-right" evidence="8">
        <dbReference type="Rhea" id="RHEA:21257"/>
    </physiologicalReaction>
</comment>
<evidence type="ECO:0000256" key="2">
    <source>
        <dbReference type="ARBA" id="ARBA00004811"/>
    </source>
</evidence>
<evidence type="ECO:0000256" key="4">
    <source>
        <dbReference type="ARBA" id="ARBA00022490"/>
    </source>
</evidence>
<dbReference type="GO" id="GO:0005737">
    <property type="term" value="C:cytoplasm"/>
    <property type="evidence" value="ECO:0007669"/>
    <property type="project" value="UniProtKB-SubCell"/>
</dbReference>
<dbReference type="eggNOG" id="COG0128">
    <property type="taxonomic scope" value="Bacteria"/>
</dbReference>
<dbReference type="InterPro" id="IPR001986">
    <property type="entry name" value="Enolpyruvate_Tfrase_dom"/>
</dbReference>
<dbReference type="PIRSF" id="PIRSF000505">
    <property type="entry name" value="EPSPS"/>
    <property type="match status" value="1"/>
</dbReference>
<evidence type="ECO:0000313" key="11">
    <source>
        <dbReference type="EMBL" id="KGP93125.1"/>
    </source>
</evidence>
<feature type="binding site" evidence="9">
    <location>
        <position position="23"/>
    </location>
    <ligand>
        <name>3-phosphoshikimate</name>
        <dbReference type="ChEBI" id="CHEBI:145989"/>
    </ligand>
</feature>
<feature type="binding site" evidence="9">
    <location>
        <position position="168"/>
    </location>
    <ligand>
        <name>3-phosphoshikimate</name>
        <dbReference type="ChEBI" id="CHEBI:145989"/>
    </ligand>
</feature>
<dbReference type="GO" id="GO:0009423">
    <property type="term" value="P:chorismate biosynthetic process"/>
    <property type="evidence" value="ECO:0007669"/>
    <property type="project" value="UniProtKB-UniRule"/>
</dbReference>
<dbReference type="PROSITE" id="PS00885">
    <property type="entry name" value="EPSP_SYNTHASE_2"/>
    <property type="match status" value="1"/>
</dbReference>
<comment type="similarity">
    <text evidence="3 9">Belongs to the EPSP synthase family.</text>
</comment>
<evidence type="ECO:0000256" key="8">
    <source>
        <dbReference type="ARBA" id="ARBA00044633"/>
    </source>
</evidence>
<comment type="subcellular location">
    <subcellularLocation>
        <location evidence="9">Cytoplasm</location>
    </subcellularLocation>
</comment>
<name>A0A0A2VHM9_9BACI</name>
<dbReference type="FunFam" id="3.65.10.10:FF:000006">
    <property type="entry name" value="3-phosphoshikimate 1-carboxyvinyltransferase"/>
    <property type="match status" value="1"/>
</dbReference>